<dbReference type="AlphaFoldDB" id="A0A5D2YQE2"/>
<dbReference type="GO" id="GO:0072542">
    <property type="term" value="F:protein phosphatase activator activity"/>
    <property type="evidence" value="ECO:0007669"/>
    <property type="project" value="TreeGrafter"/>
</dbReference>
<comment type="subcellular location">
    <subcellularLocation>
        <location evidence="1">Nucleus</location>
    </subcellularLocation>
</comment>
<dbReference type="InterPro" id="IPR006887">
    <property type="entry name" value="P4R3-like_central_dom"/>
</dbReference>
<dbReference type="EMBL" id="CM017642">
    <property type="protein sequence ID" value="TYJ27351.1"/>
    <property type="molecule type" value="Genomic_DNA"/>
</dbReference>
<gene>
    <name evidence="5" type="ORF">E1A91_A07G180200v1</name>
</gene>
<evidence type="ECO:0000259" key="4">
    <source>
        <dbReference type="Pfam" id="PF04802"/>
    </source>
</evidence>
<feature type="domain" description="Serine/threonine-protein phosphatase 4 regulatory subunit 3-like central" evidence="4">
    <location>
        <begin position="95"/>
        <end position="190"/>
    </location>
</feature>
<evidence type="ECO:0000256" key="2">
    <source>
        <dbReference type="ARBA" id="ARBA00023242"/>
    </source>
</evidence>
<dbReference type="PANTHER" id="PTHR23318">
    <property type="entry name" value="ATP SYNTHASE GAMMA-RELATED"/>
    <property type="match status" value="1"/>
</dbReference>
<dbReference type="Pfam" id="PF04802">
    <property type="entry name" value="PP4R3"/>
    <property type="match status" value="1"/>
</dbReference>
<dbReference type="GO" id="GO:0030289">
    <property type="term" value="C:protein phosphatase 4 complex"/>
    <property type="evidence" value="ECO:0007669"/>
    <property type="project" value="TreeGrafter"/>
</dbReference>
<keyword evidence="6" id="KW-1185">Reference proteome</keyword>
<keyword evidence="2" id="KW-0539">Nucleus</keyword>
<dbReference type="InterPro" id="IPR051137">
    <property type="entry name" value="PP4R3-like"/>
</dbReference>
<name>A0A5D2YQE2_GOSMU</name>
<evidence type="ECO:0000313" key="6">
    <source>
        <dbReference type="Proteomes" id="UP000323597"/>
    </source>
</evidence>
<feature type="region of interest" description="Disordered" evidence="3">
    <location>
        <begin position="1"/>
        <end position="24"/>
    </location>
</feature>
<organism evidence="5 6">
    <name type="scientific">Gossypium mustelinum</name>
    <name type="common">Cotton</name>
    <name type="synonym">Gossypium caicoense</name>
    <dbReference type="NCBI Taxonomy" id="34275"/>
    <lineage>
        <taxon>Eukaryota</taxon>
        <taxon>Viridiplantae</taxon>
        <taxon>Streptophyta</taxon>
        <taxon>Embryophyta</taxon>
        <taxon>Tracheophyta</taxon>
        <taxon>Spermatophyta</taxon>
        <taxon>Magnoliopsida</taxon>
        <taxon>eudicotyledons</taxon>
        <taxon>Gunneridae</taxon>
        <taxon>Pentapetalae</taxon>
        <taxon>rosids</taxon>
        <taxon>malvids</taxon>
        <taxon>Malvales</taxon>
        <taxon>Malvaceae</taxon>
        <taxon>Malvoideae</taxon>
        <taxon>Gossypium</taxon>
    </lineage>
</organism>
<dbReference type="PANTHER" id="PTHR23318:SF0">
    <property type="entry name" value="SERINE_THREONINE-PROTEIN PHOSPHATASE 4 REGULATORY SUBUNIT 3"/>
    <property type="match status" value="1"/>
</dbReference>
<evidence type="ECO:0000313" key="5">
    <source>
        <dbReference type="EMBL" id="TYJ27351.1"/>
    </source>
</evidence>
<evidence type="ECO:0000256" key="1">
    <source>
        <dbReference type="ARBA" id="ARBA00004123"/>
    </source>
</evidence>
<evidence type="ECO:0000256" key="3">
    <source>
        <dbReference type="SAM" id="MobiDB-lite"/>
    </source>
</evidence>
<dbReference type="GO" id="GO:0005654">
    <property type="term" value="C:nucleoplasm"/>
    <property type="evidence" value="ECO:0007669"/>
    <property type="project" value="TreeGrafter"/>
</dbReference>
<reference evidence="5 6" key="1">
    <citation type="submission" date="2019-07" db="EMBL/GenBank/DDBJ databases">
        <title>WGS assembly of Gossypium mustelinum.</title>
        <authorList>
            <person name="Chen Z.J."/>
            <person name="Sreedasyam A."/>
            <person name="Ando A."/>
            <person name="Song Q."/>
            <person name="De L."/>
            <person name="Hulse-Kemp A."/>
            <person name="Ding M."/>
            <person name="Ye W."/>
            <person name="Kirkbride R."/>
            <person name="Jenkins J."/>
            <person name="Plott C."/>
            <person name="Lovell J."/>
            <person name="Lin Y.-M."/>
            <person name="Vaughn R."/>
            <person name="Liu B."/>
            <person name="Li W."/>
            <person name="Simpson S."/>
            <person name="Scheffler B."/>
            <person name="Saski C."/>
            <person name="Grover C."/>
            <person name="Hu G."/>
            <person name="Conover J."/>
            <person name="Carlson J."/>
            <person name="Shu S."/>
            <person name="Boston L."/>
            <person name="Williams M."/>
            <person name="Peterson D."/>
            <person name="Mcgee K."/>
            <person name="Jones D."/>
            <person name="Wendel J."/>
            <person name="Stelly D."/>
            <person name="Grimwood J."/>
            <person name="Schmutz J."/>
        </authorList>
    </citation>
    <scope>NUCLEOTIDE SEQUENCE [LARGE SCALE GENOMIC DNA]</scope>
    <source>
        <strain evidence="5">1408120.09</strain>
    </source>
</reference>
<protein>
    <recommendedName>
        <fullName evidence="4">Serine/threonine-protein phosphatase 4 regulatory subunit 3-like central domain-containing protein</fullName>
    </recommendedName>
</protein>
<proteinExistence type="predicted"/>
<accession>A0A5D2YQE2</accession>
<sequence>MPTEPPSASRSTNPSAASPSPSVYTATTNRDHICNVQQNIHFSSLNSVTFHSMNSELRELPAVELSTLAIILKTVTESGIANQMRLTELILNDVQHYRNFLKEHVVFKEAVPIKNPMVISKIHQAYRVGYLKDVVLARLLDEATVASLNSMIHSNNVIVISLLKDDSTFIQELFARLRSPTTSAESKKNLEKPTTLDCSPRTICRRHIMAGSYFYKCIWEALQQRIRMILINMQLTPYVL</sequence>
<dbReference type="Proteomes" id="UP000323597">
    <property type="component" value="Chromosome A07"/>
</dbReference>